<feature type="region of interest" description="Disordered" evidence="5">
    <location>
        <begin position="279"/>
        <end position="300"/>
    </location>
</feature>
<dbReference type="InterPro" id="IPR009072">
    <property type="entry name" value="Histone-fold"/>
</dbReference>
<keyword evidence="4" id="KW-0539">Nucleus</keyword>
<evidence type="ECO:0000259" key="6">
    <source>
        <dbReference type="SMART" id="SM00576"/>
    </source>
</evidence>
<proteinExistence type="predicted"/>
<dbReference type="AlphaFoldDB" id="A0A0D0CI63"/>
<dbReference type="EMBL" id="KN834814">
    <property type="protein sequence ID" value="KIK54643.1"/>
    <property type="molecule type" value="Genomic_DNA"/>
</dbReference>
<evidence type="ECO:0000313" key="7">
    <source>
        <dbReference type="EMBL" id="KIK54643.1"/>
    </source>
</evidence>
<dbReference type="GO" id="GO:0046982">
    <property type="term" value="F:protein heterodimerization activity"/>
    <property type="evidence" value="ECO:0007669"/>
    <property type="project" value="InterPro"/>
</dbReference>
<accession>A0A0D0CI63</accession>
<name>A0A0D0CI63_9AGAR</name>
<dbReference type="Gene3D" id="1.10.20.10">
    <property type="entry name" value="Histone, subunit A"/>
    <property type="match status" value="1"/>
</dbReference>
<gene>
    <name evidence="7" type="ORF">GYMLUDRAFT_249360</name>
</gene>
<evidence type="ECO:0000256" key="4">
    <source>
        <dbReference type="ARBA" id="ARBA00023242"/>
    </source>
</evidence>
<dbReference type="HOGENOM" id="CLU_020640_0_0_1"/>
<keyword evidence="2" id="KW-0805">Transcription regulation</keyword>
<dbReference type="InterPro" id="IPR037818">
    <property type="entry name" value="TAF8"/>
</dbReference>
<feature type="region of interest" description="Disordered" evidence="5">
    <location>
        <begin position="139"/>
        <end position="252"/>
    </location>
</feature>
<dbReference type="Pfam" id="PF07524">
    <property type="entry name" value="Bromo_TP"/>
    <property type="match status" value="1"/>
</dbReference>
<dbReference type="OrthoDB" id="436852at2759"/>
<dbReference type="SMART" id="SM00576">
    <property type="entry name" value="BTP"/>
    <property type="match status" value="1"/>
</dbReference>
<feature type="region of interest" description="Disordered" evidence="5">
    <location>
        <begin position="462"/>
        <end position="488"/>
    </location>
</feature>
<feature type="compositionally biased region" description="Acidic residues" evidence="5">
    <location>
        <begin position="139"/>
        <end position="150"/>
    </location>
</feature>
<dbReference type="PANTHER" id="PTHR46469">
    <property type="entry name" value="TRANSCRIPTION INITIATION FACTOR TFIID SUBUNIT 8"/>
    <property type="match status" value="1"/>
</dbReference>
<organism evidence="7 8">
    <name type="scientific">Collybiopsis luxurians FD-317 M1</name>
    <dbReference type="NCBI Taxonomy" id="944289"/>
    <lineage>
        <taxon>Eukaryota</taxon>
        <taxon>Fungi</taxon>
        <taxon>Dikarya</taxon>
        <taxon>Basidiomycota</taxon>
        <taxon>Agaricomycotina</taxon>
        <taxon>Agaricomycetes</taxon>
        <taxon>Agaricomycetidae</taxon>
        <taxon>Agaricales</taxon>
        <taxon>Marasmiineae</taxon>
        <taxon>Omphalotaceae</taxon>
        <taxon>Collybiopsis</taxon>
        <taxon>Collybiopsis luxurians</taxon>
    </lineage>
</organism>
<evidence type="ECO:0000256" key="5">
    <source>
        <dbReference type="SAM" id="MobiDB-lite"/>
    </source>
</evidence>
<feature type="region of interest" description="Disordered" evidence="5">
    <location>
        <begin position="382"/>
        <end position="405"/>
    </location>
</feature>
<keyword evidence="3" id="KW-0804">Transcription</keyword>
<dbReference type="Proteomes" id="UP000053593">
    <property type="component" value="Unassembled WGS sequence"/>
</dbReference>
<dbReference type="GO" id="GO:0005669">
    <property type="term" value="C:transcription factor TFIID complex"/>
    <property type="evidence" value="ECO:0007669"/>
    <property type="project" value="InterPro"/>
</dbReference>
<evidence type="ECO:0000256" key="1">
    <source>
        <dbReference type="ARBA" id="ARBA00004123"/>
    </source>
</evidence>
<evidence type="ECO:0000313" key="8">
    <source>
        <dbReference type="Proteomes" id="UP000053593"/>
    </source>
</evidence>
<feature type="region of interest" description="Disordered" evidence="5">
    <location>
        <begin position="507"/>
        <end position="561"/>
    </location>
</feature>
<feature type="compositionally biased region" description="Polar residues" evidence="5">
    <location>
        <begin position="396"/>
        <end position="405"/>
    </location>
</feature>
<feature type="compositionally biased region" description="Pro residues" evidence="5">
    <location>
        <begin position="200"/>
        <end position="217"/>
    </location>
</feature>
<dbReference type="PANTHER" id="PTHR46469:SF1">
    <property type="entry name" value="TRANSCRIPTION INITIATION FACTOR TFIID SUBUNIT 8"/>
    <property type="match status" value="1"/>
</dbReference>
<dbReference type="SUPFAM" id="SSF47113">
    <property type="entry name" value="Histone-fold"/>
    <property type="match status" value="1"/>
</dbReference>
<dbReference type="InterPro" id="IPR006565">
    <property type="entry name" value="BTP"/>
</dbReference>
<protein>
    <recommendedName>
        <fullName evidence="6">Bromodomain associated domain-containing protein</fullName>
    </recommendedName>
</protein>
<feature type="compositionally biased region" description="Low complexity" evidence="5">
    <location>
        <begin position="462"/>
        <end position="479"/>
    </location>
</feature>
<keyword evidence="8" id="KW-1185">Reference proteome</keyword>
<reference evidence="7 8" key="1">
    <citation type="submission" date="2014-04" db="EMBL/GenBank/DDBJ databases">
        <title>Evolutionary Origins and Diversification of the Mycorrhizal Mutualists.</title>
        <authorList>
            <consortium name="DOE Joint Genome Institute"/>
            <consortium name="Mycorrhizal Genomics Consortium"/>
            <person name="Kohler A."/>
            <person name="Kuo A."/>
            <person name="Nagy L.G."/>
            <person name="Floudas D."/>
            <person name="Copeland A."/>
            <person name="Barry K.W."/>
            <person name="Cichocki N."/>
            <person name="Veneault-Fourrey C."/>
            <person name="LaButti K."/>
            <person name="Lindquist E.A."/>
            <person name="Lipzen A."/>
            <person name="Lundell T."/>
            <person name="Morin E."/>
            <person name="Murat C."/>
            <person name="Riley R."/>
            <person name="Ohm R."/>
            <person name="Sun H."/>
            <person name="Tunlid A."/>
            <person name="Henrissat B."/>
            <person name="Grigoriev I.V."/>
            <person name="Hibbett D.S."/>
            <person name="Martin F."/>
        </authorList>
    </citation>
    <scope>NUCLEOTIDE SEQUENCE [LARGE SCALE GENOMIC DNA]</scope>
    <source>
        <strain evidence="7 8">FD-317 M1</strain>
    </source>
</reference>
<comment type="subcellular location">
    <subcellularLocation>
        <location evidence="1">Nucleus</location>
    </subcellularLocation>
</comment>
<evidence type="ECO:0000256" key="3">
    <source>
        <dbReference type="ARBA" id="ARBA00023163"/>
    </source>
</evidence>
<evidence type="ECO:0000256" key="2">
    <source>
        <dbReference type="ARBA" id="ARBA00023015"/>
    </source>
</evidence>
<sequence>MDGGAQKLLESVTIRTLHAQNFSRSSTQASLVLTDLLARYLTLLASTCAKYAEHSGRTRLTAKDAVAALDELGVSIEELHEFGTTEGVELNRYALFKSLRRVEDLKEFKAQLSEGLRADTDDLIPLHYGQVPPELEQTLGEEDEEDEEQDASANEDFAMDTSEPFSAAFKRDSIMDDPLSPARKRQRTMDWDPPEHVPSFFPPFPSTTHDSPPPSSPHSPRILPTDSLLHPLQGAGIEKPPTPPPVNPPQQAIASTSAAASDYLVQVPYSQSSISSVSEWHLPSSQPSTALSRPEPRWPTPATEPSLIVAYHDILTHPTPSSAQTANPQRHKVAMALLALTQSTPRWDLPDTLFSNLVTNQPRTSSIGPTYPVLIGDPPATEAGKKDKDFKFPSTAPRSVASTERISQLVSQQGSRIPELARHVLPPAILSRATRLTHPPPLSRNNKVLTYGVGIPAPWNANTLPTENANAAPNNTNNTKDSKKEPPPVLPDARLFATWDHEHKDFRVPLAPSKPQRARLGSVLGSSNHHHGSVHDLERKPSAGTISLGAAARNRASSRVG</sequence>
<dbReference type="CDD" id="cd00076">
    <property type="entry name" value="HFD_SF"/>
    <property type="match status" value="1"/>
</dbReference>
<dbReference type="GO" id="GO:0006367">
    <property type="term" value="P:transcription initiation at RNA polymerase II promoter"/>
    <property type="evidence" value="ECO:0007669"/>
    <property type="project" value="TreeGrafter"/>
</dbReference>
<feature type="domain" description="Bromodomain associated" evidence="6">
    <location>
        <begin position="2"/>
        <end position="78"/>
    </location>
</feature>